<dbReference type="Pfam" id="PF07005">
    <property type="entry name" value="SBD_N"/>
    <property type="match status" value="1"/>
</dbReference>
<dbReference type="EMBL" id="CP071444">
    <property type="protein sequence ID" value="QSX07699.1"/>
    <property type="molecule type" value="Genomic_DNA"/>
</dbReference>
<keyword evidence="10" id="KW-1185">Reference proteome</keyword>
<feature type="domain" description="Four-carbon acid sugar kinase nucleotide binding" evidence="8">
    <location>
        <begin position="293"/>
        <end position="453"/>
    </location>
</feature>
<evidence type="ECO:0000259" key="7">
    <source>
        <dbReference type="Pfam" id="PF07005"/>
    </source>
</evidence>
<evidence type="ECO:0000256" key="2">
    <source>
        <dbReference type="ARBA" id="ARBA00022679"/>
    </source>
</evidence>
<dbReference type="RefSeq" id="WP_207299041.1">
    <property type="nucleotide sequence ID" value="NZ_CP071444.1"/>
</dbReference>
<protein>
    <submittedName>
        <fullName evidence="9">Hydroxyacid dehydrogenase</fullName>
    </submittedName>
</protein>
<accession>A0A975AGM4</accession>
<dbReference type="Gene3D" id="3.40.50.10840">
    <property type="entry name" value="Putative sugar-binding, N-terminal domain"/>
    <property type="match status" value="1"/>
</dbReference>
<evidence type="ECO:0000259" key="8">
    <source>
        <dbReference type="Pfam" id="PF17042"/>
    </source>
</evidence>
<dbReference type="SUPFAM" id="SSF142764">
    <property type="entry name" value="YgbK-like"/>
    <property type="match status" value="1"/>
</dbReference>
<reference evidence="9" key="1">
    <citation type="submission" date="2021-03" db="EMBL/GenBank/DDBJ databases">
        <title>Alkalibacter marinus sp. nov., isolated from tidal flat sediment.</title>
        <authorList>
            <person name="Namirimu T."/>
            <person name="Yang J.-A."/>
            <person name="Yang S.-H."/>
            <person name="Kim Y.-J."/>
            <person name="Kwon K.K."/>
        </authorList>
    </citation>
    <scope>NUCLEOTIDE SEQUENCE</scope>
    <source>
        <strain evidence="9">ES005</strain>
    </source>
</reference>
<dbReference type="Proteomes" id="UP000663499">
    <property type="component" value="Chromosome"/>
</dbReference>
<evidence type="ECO:0000256" key="5">
    <source>
        <dbReference type="ARBA" id="ARBA00022840"/>
    </source>
</evidence>
<evidence type="ECO:0000313" key="9">
    <source>
        <dbReference type="EMBL" id="QSX07699.1"/>
    </source>
</evidence>
<dbReference type="InterPro" id="IPR031475">
    <property type="entry name" value="NBD_C"/>
</dbReference>
<keyword evidence="3" id="KW-0547">Nucleotide-binding</keyword>
<keyword evidence="4" id="KW-0418">Kinase</keyword>
<sequence>MKSLNESNVHKCRNVREKLELHLARDPRKVVILDDDPTGTQTVKDVPVLTTWDKDLLIEEFRNDRKAFFILTNTRAFSENEAKRINREIVEYLDDVSRMTSKDYVLISRGDSTLRGHFPHELEDLWTDGLHRFDGILFYPFFEEGKRYTSEDIHYVEEEGKWTPVSETAFAKDTTFGFKCSNLKDYIAEKTGGVTRIEEIQSISLEDIRIGGADAVASKLKSLKNNQYCVINSTEFSDAIIVALAVARCEAEGKRYMIRSAASFVKARLGIFENTLISGEDLKVNDQSKAGIIFIGSHVPKTTMQLNYLLENSELASIEVNVVALLDEKSREQTIDDYAKQIDAYLQDKKDVVVFTSRSVVAFDNLEENLKISVSISEGLIGIARRIQVAPRYVISKGGITSSDMATRGLNIQRAMVQGQIIPGVPVWLTEKDSKFPDLSFVVFPGNVGEKSSLCDAYEIISK</sequence>
<dbReference type="KEGG" id="alka:J0B03_07615"/>
<keyword evidence="2" id="KW-0808">Transferase</keyword>
<gene>
    <name evidence="9" type="ORF">J0B03_07615</name>
</gene>
<dbReference type="GO" id="GO:0016301">
    <property type="term" value="F:kinase activity"/>
    <property type="evidence" value="ECO:0007669"/>
    <property type="project" value="UniProtKB-KW"/>
</dbReference>
<name>A0A975AGM4_9FIRM</name>
<dbReference type="Pfam" id="PF17042">
    <property type="entry name" value="NBD_C"/>
    <property type="match status" value="1"/>
</dbReference>
<keyword evidence="5" id="KW-0067">ATP-binding</keyword>
<comment type="similarity">
    <text evidence="1">Belongs to the four-carbon acid sugar kinase family.</text>
</comment>
<evidence type="ECO:0000256" key="1">
    <source>
        <dbReference type="ARBA" id="ARBA00005715"/>
    </source>
</evidence>
<evidence type="ECO:0000256" key="4">
    <source>
        <dbReference type="ARBA" id="ARBA00022777"/>
    </source>
</evidence>
<evidence type="ECO:0000313" key="10">
    <source>
        <dbReference type="Proteomes" id="UP000663499"/>
    </source>
</evidence>
<proteinExistence type="inferred from homology"/>
<dbReference type="AlphaFoldDB" id="A0A975AGM4"/>
<evidence type="ECO:0000256" key="3">
    <source>
        <dbReference type="ARBA" id="ARBA00022741"/>
    </source>
</evidence>
<dbReference type="Gene3D" id="3.40.980.20">
    <property type="entry name" value="Four-carbon acid sugar kinase, nucleotide binding domain"/>
    <property type="match status" value="1"/>
</dbReference>
<dbReference type="InterPro" id="IPR042213">
    <property type="entry name" value="NBD_C_sf"/>
</dbReference>
<dbReference type="InterPro" id="IPR037051">
    <property type="entry name" value="4-carb_acid_sugar_kinase_N_sf"/>
</dbReference>
<organism evidence="9 10">
    <name type="scientific">Alkalibacter rhizosphaerae</name>
    <dbReference type="NCBI Taxonomy" id="2815577"/>
    <lineage>
        <taxon>Bacteria</taxon>
        <taxon>Bacillati</taxon>
        <taxon>Bacillota</taxon>
        <taxon>Clostridia</taxon>
        <taxon>Eubacteriales</taxon>
        <taxon>Eubacteriaceae</taxon>
        <taxon>Alkalibacter</taxon>
    </lineage>
</organism>
<evidence type="ECO:0000256" key="6">
    <source>
        <dbReference type="ARBA" id="ARBA00023277"/>
    </source>
</evidence>
<keyword evidence="6" id="KW-0119">Carbohydrate metabolism</keyword>
<dbReference type="GO" id="GO:0005524">
    <property type="term" value="F:ATP binding"/>
    <property type="evidence" value="ECO:0007669"/>
    <property type="project" value="UniProtKB-KW"/>
</dbReference>
<feature type="domain" description="Four-carbon acid sugar kinase N-terminal" evidence="7">
    <location>
        <begin position="31"/>
        <end position="267"/>
    </location>
</feature>
<dbReference type="InterPro" id="IPR010737">
    <property type="entry name" value="4-carb_acid_sugar_kinase_N"/>
</dbReference>